<proteinExistence type="predicted"/>
<organism evidence="7 8">
    <name type="scientific">Actinokineospora xionganensis</name>
    <dbReference type="NCBI Taxonomy" id="2684470"/>
    <lineage>
        <taxon>Bacteria</taxon>
        <taxon>Bacillati</taxon>
        <taxon>Actinomycetota</taxon>
        <taxon>Actinomycetes</taxon>
        <taxon>Pseudonocardiales</taxon>
        <taxon>Pseudonocardiaceae</taxon>
        <taxon>Actinokineospora</taxon>
    </lineage>
</organism>
<keyword evidence="4 5" id="KW-0472">Membrane</keyword>
<keyword evidence="8" id="KW-1185">Reference proteome</keyword>
<feature type="domain" description="ABC-2 type transporter transmembrane" evidence="6">
    <location>
        <begin position="22"/>
        <end position="370"/>
    </location>
</feature>
<dbReference type="Pfam" id="PF12698">
    <property type="entry name" value="ABC2_membrane_3"/>
    <property type="match status" value="1"/>
</dbReference>
<protein>
    <submittedName>
        <fullName evidence="7">ABC transporter permease</fullName>
    </submittedName>
</protein>
<feature type="transmembrane region" description="Helical" evidence="5">
    <location>
        <begin position="262"/>
        <end position="286"/>
    </location>
</feature>
<comment type="subcellular location">
    <subcellularLocation>
        <location evidence="1">Membrane</location>
        <topology evidence="1">Multi-pass membrane protein</topology>
    </subcellularLocation>
</comment>
<dbReference type="RefSeq" id="WP_187223322.1">
    <property type="nucleotide sequence ID" value="NZ_JABVED010000015.1"/>
</dbReference>
<feature type="transmembrane region" description="Helical" evidence="5">
    <location>
        <begin position="223"/>
        <end position="256"/>
    </location>
</feature>
<keyword evidence="3 5" id="KW-1133">Transmembrane helix</keyword>
<gene>
    <name evidence="7" type="ORF">GPZ80_23940</name>
</gene>
<sequence>MNAWSAVGLVAGREVRTRLRSKAFIITTVATLVLLVGFALVMKLAGGGSDSTVGLTGGSTSLSAPLKATAESIGQTIETREIHDEPAGRRQVDEGTLDALLVGDGSNVVVVVKKDIDEKLRATLNVLAGQLALNQQIVDLGGDPAQVADAVADAKAEVRPLEPPFDYNGQQLVLGMIAGVLIYMSLLVNGQSVAQGVVEEKSSRVVELLLATIQPWQLMAGKVLGIGLVGLIQMLVIGGVGVVAGLGLGVLTISVGSAVGTVVWLVVWFLLGFFAYSLVFAALGALVSRQEDVGGVITPPLMFVILGYVLGISILPGDPGNKLVETLSLVPLFAPTLMPMRLAMGGVPVWQAALSVTLVVALIPALVWLSGRVYRNAVMRSGGKVRLRDALKM</sequence>
<comment type="caution">
    <text evidence="7">The sequence shown here is derived from an EMBL/GenBank/DDBJ whole genome shotgun (WGS) entry which is preliminary data.</text>
</comment>
<name>A0ABR7LCU4_9PSEU</name>
<evidence type="ECO:0000256" key="5">
    <source>
        <dbReference type="SAM" id="Phobius"/>
    </source>
</evidence>
<keyword evidence="2 5" id="KW-0812">Transmembrane</keyword>
<evidence type="ECO:0000256" key="4">
    <source>
        <dbReference type="ARBA" id="ARBA00023136"/>
    </source>
</evidence>
<evidence type="ECO:0000256" key="2">
    <source>
        <dbReference type="ARBA" id="ARBA00022692"/>
    </source>
</evidence>
<evidence type="ECO:0000256" key="1">
    <source>
        <dbReference type="ARBA" id="ARBA00004141"/>
    </source>
</evidence>
<feature type="transmembrane region" description="Helical" evidence="5">
    <location>
        <begin position="293"/>
        <end position="315"/>
    </location>
</feature>
<evidence type="ECO:0000313" key="7">
    <source>
        <dbReference type="EMBL" id="MBC6450214.1"/>
    </source>
</evidence>
<evidence type="ECO:0000256" key="3">
    <source>
        <dbReference type="ARBA" id="ARBA00022989"/>
    </source>
</evidence>
<feature type="transmembrane region" description="Helical" evidence="5">
    <location>
        <begin position="23"/>
        <end position="42"/>
    </location>
</feature>
<dbReference type="Proteomes" id="UP000734823">
    <property type="component" value="Unassembled WGS sequence"/>
</dbReference>
<feature type="transmembrane region" description="Helical" evidence="5">
    <location>
        <begin position="172"/>
        <end position="194"/>
    </location>
</feature>
<reference evidence="7 8" key="1">
    <citation type="submission" date="2020-06" db="EMBL/GenBank/DDBJ databases">
        <title>Actinokineospora xiongansis sp. nov., isolated from soil of Baiyangdian.</title>
        <authorList>
            <person name="Zhang X."/>
        </authorList>
    </citation>
    <scope>NUCLEOTIDE SEQUENCE [LARGE SCALE GENOMIC DNA]</scope>
    <source>
        <strain evidence="7 8">HBU206404</strain>
    </source>
</reference>
<evidence type="ECO:0000259" key="6">
    <source>
        <dbReference type="Pfam" id="PF12698"/>
    </source>
</evidence>
<dbReference type="PANTHER" id="PTHR43471:SF1">
    <property type="entry name" value="ABC TRANSPORTER PERMEASE PROTEIN NOSY-RELATED"/>
    <property type="match status" value="1"/>
</dbReference>
<evidence type="ECO:0000313" key="8">
    <source>
        <dbReference type="Proteomes" id="UP000734823"/>
    </source>
</evidence>
<accession>A0ABR7LCU4</accession>
<dbReference type="PANTHER" id="PTHR43471">
    <property type="entry name" value="ABC TRANSPORTER PERMEASE"/>
    <property type="match status" value="1"/>
</dbReference>
<dbReference type="EMBL" id="JABVED010000015">
    <property type="protein sequence ID" value="MBC6450214.1"/>
    <property type="molecule type" value="Genomic_DNA"/>
</dbReference>
<feature type="transmembrane region" description="Helical" evidence="5">
    <location>
        <begin position="349"/>
        <end position="370"/>
    </location>
</feature>
<dbReference type="InterPro" id="IPR013525">
    <property type="entry name" value="ABC2_TM"/>
</dbReference>